<organism evidence="2 3">
    <name type="scientific">Exiguobacterium aurantiacum</name>
    <dbReference type="NCBI Taxonomy" id="33987"/>
    <lineage>
        <taxon>Bacteria</taxon>
        <taxon>Bacillati</taxon>
        <taxon>Bacillota</taxon>
        <taxon>Bacilli</taxon>
        <taxon>Bacillales</taxon>
        <taxon>Bacillales Family XII. Incertae Sedis</taxon>
        <taxon>Exiguobacterium</taxon>
    </lineage>
</organism>
<dbReference type="RefSeq" id="WP_029333908.1">
    <property type="nucleotide sequence ID" value="NZ_UGGP01000001.1"/>
</dbReference>
<feature type="transmembrane region" description="Helical" evidence="1">
    <location>
        <begin position="70"/>
        <end position="90"/>
    </location>
</feature>
<gene>
    <name evidence="2" type="ORF">NCTC13163_02960</name>
</gene>
<keyword evidence="1" id="KW-1133">Transmembrane helix</keyword>
<evidence type="ECO:0000256" key="1">
    <source>
        <dbReference type="SAM" id="Phobius"/>
    </source>
</evidence>
<protein>
    <submittedName>
        <fullName evidence="2">Uncharacterized protein</fullName>
    </submittedName>
</protein>
<proteinExistence type="predicted"/>
<dbReference type="Proteomes" id="UP000254060">
    <property type="component" value="Unassembled WGS sequence"/>
</dbReference>
<feature type="transmembrane region" description="Helical" evidence="1">
    <location>
        <begin position="39"/>
        <end position="58"/>
    </location>
</feature>
<evidence type="ECO:0000313" key="2">
    <source>
        <dbReference type="EMBL" id="STO09522.1"/>
    </source>
</evidence>
<sequence length="158" mass="17578">MEKLIKAWFIITLITFILFKLGETMTASYTEPAGEGNPYVLVLLIGWPFALLFVWITIRLARRTVQTVHPFGRVGLIIGGIAMAAFALTVNADQASALRDGIQESTNAAYATGWNQFTNIIYVNQLTFFILTVSCMVVGIMLTFIASPKQKNEDQPER</sequence>
<keyword evidence="1" id="KW-0472">Membrane</keyword>
<dbReference type="EMBL" id="UGGP01000001">
    <property type="protein sequence ID" value="STO09522.1"/>
    <property type="molecule type" value="Genomic_DNA"/>
</dbReference>
<reference evidence="2 3" key="1">
    <citation type="submission" date="2018-06" db="EMBL/GenBank/DDBJ databases">
        <authorList>
            <consortium name="Pathogen Informatics"/>
            <person name="Doyle S."/>
        </authorList>
    </citation>
    <scope>NUCLEOTIDE SEQUENCE [LARGE SCALE GENOMIC DNA]</scope>
    <source>
        <strain evidence="2 3">NCTC13163</strain>
    </source>
</reference>
<dbReference type="OrthoDB" id="2352930at2"/>
<evidence type="ECO:0000313" key="3">
    <source>
        <dbReference type="Proteomes" id="UP000254060"/>
    </source>
</evidence>
<name>A0A377FXF6_9BACL</name>
<accession>A0A377FXF6</accession>
<feature type="transmembrane region" description="Helical" evidence="1">
    <location>
        <begin position="126"/>
        <end position="146"/>
    </location>
</feature>
<keyword evidence="1" id="KW-0812">Transmembrane</keyword>
<feature type="transmembrane region" description="Helical" evidence="1">
    <location>
        <begin position="7"/>
        <end position="27"/>
    </location>
</feature>
<dbReference type="AlphaFoldDB" id="A0A377FXF6"/>